<protein>
    <recommendedName>
        <fullName evidence="4">Tail sheath protein C-terminal domain-containing protein</fullName>
    </recommendedName>
</protein>
<evidence type="ECO:0000313" key="2">
    <source>
        <dbReference type="Proteomes" id="UP000675920"/>
    </source>
</evidence>
<dbReference type="RefSeq" id="WP_028310494.1">
    <property type="nucleotide sequence ID" value="NZ_AXWS01000007.1"/>
</dbReference>
<proteinExistence type="predicted"/>
<evidence type="ECO:0008006" key="4">
    <source>
        <dbReference type="Google" id="ProtNLM"/>
    </source>
</evidence>
<dbReference type="AlphaFoldDB" id="A0A8B6X1G4"/>
<keyword evidence="2" id="KW-1185">Reference proteome</keyword>
<accession>A0A8B6X1G4</accession>
<organism evidence="2 3">
    <name type="scientific">Derxia gummosa DSM 723</name>
    <dbReference type="NCBI Taxonomy" id="1121388"/>
    <lineage>
        <taxon>Bacteria</taxon>
        <taxon>Pseudomonadati</taxon>
        <taxon>Pseudomonadota</taxon>
        <taxon>Betaproteobacteria</taxon>
        <taxon>Burkholderiales</taxon>
        <taxon>Alcaligenaceae</taxon>
        <taxon>Derxia</taxon>
    </lineage>
</organism>
<dbReference type="Proteomes" id="UP000675920">
    <property type="component" value="Unplaced"/>
</dbReference>
<name>A0A8B6X1G4_9BURK</name>
<feature type="region of interest" description="Disordered" evidence="1">
    <location>
        <begin position="507"/>
        <end position="534"/>
    </location>
</feature>
<dbReference type="PANTHER" id="PTHR35861:SF1">
    <property type="entry name" value="PHAGE TAIL SHEATH PROTEIN"/>
    <property type="match status" value="1"/>
</dbReference>
<dbReference type="PANTHER" id="PTHR35861">
    <property type="match status" value="1"/>
</dbReference>
<evidence type="ECO:0000313" key="3">
    <source>
        <dbReference type="RefSeq" id="WP_028310494.1"/>
    </source>
</evidence>
<dbReference type="InterPro" id="IPR052042">
    <property type="entry name" value="Tail_sheath_structural"/>
</dbReference>
<dbReference type="Gene3D" id="3.40.50.11780">
    <property type="match status" value="2"/>
</dbReference>
<dbReference type="OrthoDB" id="9767864at2"/>
<reference evidence="3" key="1">
    <citation type="submission" date="2025-08" db="UniProtKB">
        <authorList>
            <consortium name="RefSeq"/>
        </authorList>
    </citation>
    <scope>IDENTIFICATION</scope>
</reference>
<sequence length="893" mass="93233">MRRLPGISIVDVPPPLADGLPVMDVPVFVGFAERGPLDRPVAVEDPAQYATVFGGGVALVPEAASSGLAGGEMLRAHLPAAVASFFAGGGRRCYVVRVAGGDADTARFAVPGLRLAVRERVAVGAADGDAAGGGAGAAGTTLAGPWTLADADFTLRAASPGAWADWLELATRLSGVPLHAGDRLRAGDVLRARSPAPANVAMPTGWLRADRDATIGALLANARAADWLWTDADGRQLVPAGAPRPDLDGWLLDRITIDLALRRPDAATLRRDGCALAAGGSGDQPWTEADALARFDAGDDLTTVDWPLAGPDGADLAALVPATDAGLDLARGGLAAGATAADWMLVPAAVGIDFGPWSPARVAPADALARNGLADCAASLFIDPAFADPELRGAELRALADDLRFLGPAPRRLRGLHAALGRDDAVARDATWIAVPDAVHPGWTVTKPPVARDGLLRLVPDPACTCEDLPAFSACVQPPKRPQPPVLDVTGEQPADVEWLIDAPALDTSAPTDDAASPPADASPPDASPPPAPVSIEAQLARLPDFADARPLTALTGAPDTSVVLDARGRPLAFAAGARVFAPARYSLRLVAGLVFLRARVWRDGLASDWSATVEVHAVAAGRVARATPADGADLLLPVHLALMNLCAATREHFALLAAPRDWSAAQIAAHVATLRAEAAREVETSQAPSFVALHHPWLLQRDGAALVAHPPEGALLGQYARRTRDKGAWSAAGLDPLPDAAAPASAVDAEAIEAAGANAIEARPRGLAATRAYTLSLDADWQAIGVRRLFILLRRLARREGERYAFEPNDLTLRRSLERSFDTLLGALMQRGAFRGSRAPDCYLLRTASGEPAAREIERGECSLEIRVAPSRPLRFLTLRVVRAGEQLTIED</sequence>
<evidence type="ECO:0000256" key="1">
    <source>
        <dbReference type="SAM" id="MobiDB-lite"/>
    </source>
</evidence>
<feature type="compositionally biased region" description="Low complexity" evidence="1">
    <location>
        <begin position="507"/>
        <end position="525"/>
    </location>
</feature>